<organism evidence="2 3">
    <name type="scientific">Heterodermia speciosa</name>
    <dbReference type="NCBI Taxonomy" id="116794"/>
    <lineage>
        <taxon>Eukaryota</taxon>
        <taxon>Fungi</taxon>
        <taxon>Dikarya</taxon>
        <taxon>Ascomycota</taxon>
        <taxon>Pezizomycotina</taxon>
        <taxon>Lecanoromycetes</taxon>
        <taxon>OSLEUM clade</taxon>
        <taxon>Lecanoromycetidae</taxon>
        <taxon>Caliciales</taxon>
        <taxon>Physciaceae</taxon>
        <taxon>Heterodermia</taxon>
    </lineage>
</organism>
<dbReference type="AlphaFoldDB" id="A0A8H3EMI4"/>
<accession>A0A8H3EMI4</accession>
<sequence length="386" mass="41843">MSSGIQPLDHGSLLPPLLACLPTGFASSRPPPALLPLLSPILRQRVQLLSAATESSTESWLPLLCWRSNCAERLASIVESDAFELHPVSGEIEYGEVGPVGYKRLDEETLQARVDIVDLGLTVIYLWCQGDQEGGGDGWRVSEVLPLIETTDTSSESWWPTIAAAERGAGNSSQARPPTQTDSTEPHLNGYPNGSGGAITDSDPGDDDDYWAQYDKTPGRTPAPSRSPPRSDTSAPNGHTRSTSEEAYFSQYAHVQPEMDNDDPSPEESTGPSSHHGNTFTDPTSRHPLEEPLLNGFPRPVPDAQRTPYLTQPSPRTPPTADSETVSRLEDSALMQSAGEAAVRQHVGTSIKSLFRLCRAVGIERGEFEEMVKTELETLSMLAEDD</sequence>
<keyword evidence="3" id="KW-1185">Reference proteome</keyword>
<reference evidence="2" key="1">
    <citation type="submission" date="2021-03" db="EMBL/GenBank/DDBJ databases">
        <authorList>
            <person name="Tagirdzhanova G."/>
        </authorList>
    </citation>
    <scope>NUCLEOTIDE SEQUENCE</scope>
</reference>
<feature type="compositionally biased region" description="Polar residues" evidence="1">
    <location>
        <begin position="267"/>
        <end position="283"/>
    </location>
</feature>
<name>A0A8H3EMI4_9LECA</name>
<evidence type="ECO:0000313" key="2">
    <source>
        <dbReference type="EMBL" id="CAF9907964.1"/>
    </source>
</evidence>
<protein>
    <submittedName>
        <fullName evidence="2">Uncharacterized protein</fullName>
    </submittedName>
</protein>
<feature type="compositionally biased region" description="Polar residues" evidence="1">
    <location>
        <begin position="308"/>
        <end position="324"/>
    </location>
</feature>
<gene>
    <name evidence="2" type="ORF">HETSPECPRED_007950</name>
</gene>
<feature type="compositionally biased region" description="Polar residues" evidence="1">
    <location>
        <begin position="170"/>
        <end position="183"/>
    </location>
</feature>
<feature type="region of interest" description="Disordered" evidence="1">
    <location>
        <begin position="167"/>
        <end position="244"/>
    </location>
</feature>
<comment type="caution">
    <text evidence="2">The sequence shown here is derived from an EMBL/GenBank/DDBJ whole genome shotgun (WGS) entry which is preliminary data.</text>
</comment>
<dbReference type="Proteomes" id="UP000664521">
    <property type="component" value="Unassembled WGS sequence"/>
</dbReference>
<proteinExistence type="predicted"/>
<evidence type="ECO:0000313" key="3">
    <source>
        <dbReference type="Proteomes" id="UP000664521"/>
    </source>
</evidence>
<dbReference type="EMBL" id="CAJPDS010000006">
    <property type="protein sequence ID" value="CAF9907964.1"/>
    <property type="molecule type" value="Genomic_DNA"/>
</dbReference>
<dbReference type="OrthoDB" id="5578001at2759"/>
<feature type="compositionally biased region" description="Low complexity" evidence="1">
    <location>
        <begin position="219"/>
        <end position="236"/>
    </location>
</feature>
<evidence type="ECO:0000256" key="1">
    <source>
        <dbReference type="SAM" id="MobiDB-lite"/>
    </source>
</evidence>
<feature type="region of interest" description="Disordered" evidence="1">
    <location>
        <begin position="256"/>
        <end position="324"/>
    </location>
</feature>